<organism evidence="1 2">
    <name type="scientific">Ambrosiozyma monospora</name>
    <name type="common">Yeast</name>
    <name type="synonym">Endomycopsis monosporus</name>
    <dbReference type="NCBI Taxonomy" id="43982"/>
    <lineage>
        <taxon>Eukaryota</taxon>
        <taxon>Fungi</taxon>
        <taxon>Dikarya</taxon>
        <taxon>Ascomycota</taxon>
        <taxon>Saccharomycotina</taxon>
        <taxon>Pichiomycetes</taxon>
        <taxon>Pichiales</taxon>
        <taxon>Pichiaceae</taxon>
        <taxon>Ambrosiozyma</taxon>
    </lineage>
</organism>
<comment type="caution">
    <text evidence="1">The sequence shown here is derived from an EMBL/GenBank/DDBJ whole genome shotgun (WGS) entry which is preliminary data.</text>
</comment>
<gene>
    <name evidence="1" type="ORF">Amon02_001311500</name>
</gene>
<dbReference type="Proteomes" id="UP001165064">
    <property type="component" value="Unassembled WGS sequence"/>
</dbReference>
<sequence>MVLKSEEGTNKDVSRNPVERISKRPRRSTGSYSVNYSSNNHRNNNGFSDDDEAFEPDKEEIGEDDDEDDEVNDEEEEDDNDEEEDDNDEEEDDKDEEEDEISKQRTNKQRKLLKLIAESDSRKKKPKRMHAPSKMKQNVPINEDGEEDDNSFNKVIF</sequence>
<dbReference type="EMBL" id="BSXS01016587">
    <property type="protein sequence ID" value="GMF07982.1"/>
    <property type="molecule type" value="Genomic_DNA"/>
</dbReference>
<keyword evidence="2" id="KW-1185">Reference proteome</keyword>
<name>A0ACB5UC15_AMBMO</name>
<accession>A0ACB5UC15</accession>
<proteinExistence type="predicted"/>
<evidence type="ECO:0000313" key="2">
    <source>
        <dbReference type="Proteomes" id="UP001165064"/>
    </source>
</evidence>
<evidence type="ECO:0000313" key="1">
    <source>
        <dbReference type="EMBL" id="GMF07982.1"/>
    </source>
</evidence>
<reference evidence="1" key="1">
    <citation type="submission" date="2023-04" db="EMBL/GenBank/DDBJ databases">
        <title>Ambrosiozyma monospora NBRC 10751.</title>
        <authorList>
            <person name="Ichikawa N."/>
            <person name="Sato H."/>
            <person name="Tonouchi N."/>
        </authorList>
    </citation>
    <scope>NUCLEOTIDE SEQUENCE</scope>
    <source>
        <strain evidence="1">NBRC 10751</strain>
    </source>
</reference>
<protein>
    <submittedName>
        <fullName evidence="1">Unnamed protein product</fullName>
    </submittedName>
</protein>